<evidence type="ECO:0000313" key="4">
    <source>
        <dbReference type="Proteomes" id="UP001597512"/>
    </source>
</evidence>
<dbReference type="InterPro" id="IPR011856">
    <property type="entry name" value="tRNA_endonuc-like_dom_sf"/>
</dbReference>
<feature type="domain" description="YhcG N-terminal" evidence="2">
    <location>
        <begin position="15"/>
        <end position="178"/>
    </location>
</feature>
<dbReference type="Pfam" id="PF06250">
    <property type="entry name" value="YhcG_C"/>
    <property type="match status" value="1"/>
</dbReference>
<name>A0ABW6AML2_9BACT</name>
<reference evidence="4" key="1">
    <citation type="journal article" date="2019" name="Int. J. Syst. Evol. Microbiol.">
        <title>The Global Catalogue of Microorganisms (GCM) 10K type strain sequencing project: providing services to taxonomists for standard genome sequencing and annotation.</title>
        <authorList>
            <consortium name="The Broad Institute Genomics Platform"/>
            <consortium name="The Broad Institute Genome Sequencing Center for Infectious Disease"/>
            <person name="Wu L."/>
            <person name="Ma J."/>
        </authorList>
    </citation>
    <scope>NUCLEOTIDE SEQUENCE [LARGE SCALE GENOMIC DNA]</scope>
    <source>
        <strain evidence="4">KCTC 52490</strain>
    </source>
</reference>
<evidence type="ECO:0000259" key="1">
    <source>
        <dbReference type="Pfam" id="PF06250"/>
    </source>
</evidence>
<dbReference type="Gene3D" id="3.40.1350.10">
    <property type="match status" value="1"/>
</dbReference>
<sequence>MQFSELITTLEGLHQQLSHQAIRQADQLMTLRNWLIGFYIVEYEQHGEDRATYGQNPIPRLALAMKKQGFRGFSDRNLYLFKNFYLTYPNILQFLTAKFHLTGYESINNKSLSKYNHPDGVPAIDYNLLIERLTFTHFVELMKVEDPLRRRFYEVEALKNAWTAQDLNRAITTLLAERTGLSTDKAAVVSRIKDNLSAGLTDYIRNPYLLEFLNIEEKAEFSENDLEIAIINHLQEFLLELGHGFCFEARQKRISFDNRHYRIDLVFYHRVLKCHVLIDLKIGEFDHADAGQMNMYLNYYADQEATLGDNPPVGIILCASKNNAMAKYATSGLAHEVFVSQYLTNLPAKEQLQAFIERESRNISD</sequence>
<dbReference type="InterPro" id="IPR053148">
    <property type="entry name" value="PD-DEXK-like_domain"/>
</dbReference>
<feature type="domain" description="YhcG PDDEXK nuclease" evidence="1">
    <location>
        <begin position="202"/>
        <end position="353"/>
    </location>
</feature>
<proteinExistence type="predicted"/>
<keyword evidence="4" id="KW-1185">Reference proteome</keyword>
<dbReference type="PANTHER" id="PTHR30547">
    <property type="entry name" value="UNCHARACTERIZED PROTEIN YHCG-RELATED"/>
    <property type="match status" value="1"/>
</dbReference>
<evidence type="ECO:0000313" key="3">
    <source>
        <dbReference type="EMBL" id="MFD2935435.1"/>
    </source>
</evidence>
<dbReference type="EMBL" id="JBHUOM010000016">
    <property type="protein sequence ID" value="MFD2935435.1"/>
    <property type="molecule type" value="Genomic_DNA"/>
</dbReference>
<dbReference type="InterPro" id="IPR041527">
    <property type="entry name" value="YhcG_N"/>
</dbReference>
<dbReference type="Proteomes" id="UP001597512">
    <property type="component" value="Unassembled WGS sequence"/>
</dbReference>
<comment type="caution">
    <text evidence="3">The sequence shown here is derived from an EMBL/GenBank/DDBJ whole genome shotgun (WGS) entry which is preliminary data.</text>
</comment>
<gene>
    <name evidence="3" type="ORF">ACFS25_16755</name>
</gene>
<evidence type="ECO:0000259" key="2">
    <source>
        <dbReference type="Pfam" id="PF17761"/>
    </source>
</evidence>
<dbReference type="Pfam" id="PF17761">
    <property type="entry name" value="DUF1016_N"/>
    <property type="match status" value="1"/>
</dbReference>
<protein>
    <submittedName>
        <fullName evidence="3">YhcG family protein</fullName>
    </submittedName>
</protein>
<organism evidence="3 4">
    <name type="scientific">Spirosoma flavum</name>
    <dbReference type="NCBI Taxonomy" id="2048557"/>
    <lineage>
        <taxon>Bacteria</taxon>
        <taxon>Pseudomonadati</taxon>
        <taxon>Bacteroidota</taxon>
        <taxon>Cytophagia</taxon>
        <taxon>Cytophagales</taxon>
        <taxon>Cytophagaceae</taxon>
        <taxon>Spirosoma</taxon>
    </lineage>
</organism>
<dbReference type="PANTHER" id="PTHR30547:SF5">
    <property type="entry name" value="NUCLEASE YHCG-RELATED"/>
    <property type="match status" value="1"/>
</dbReference>
<accession>A0ABW6AML2</accession>
<dbReference type="RefSeq" id="WP_381503364.1">
    <property type="nucleotide sequence ID" value="NZ_JBHUOM010000016.1"/>
</dbReference>
<dbReference type="InterPro" id="IPR009362">
    <property type="entry name" value="YhcG_C"/>
</dbReference>